<organism evidence="2 4">
    <name type="scientific">Didymodactylos carnosus</name>
    <dbReference type="NCBI Taxonomy" id="1234261"/>
    <lineage>
        <taxon>Eukaryota</taxon>
        <taxon>Metazoa</taxon>
        <taxon>Spiralia</taxon>
        <taxon>Gnathifera</taxon>
        <taxon>Rotifera</taxon>
        <taxon>Eurotatoria</taxon>
        <taxon>Bdelloidea</taxon>
        <taxon>Philodinida</taxon>
        <taxon>Philodinidae</taxon>
        <taxon>Didymodactylos</taxon>
    </lineage>
</organism>
<feature type="compositionally biased region" description="Basic and acidic residues" evidence="1">
    <location>
        <begin position="1108"/>
        <end position="1122"/>
    </location>
</feature>
<dbReference type="Proteomes" id="UP000663829">
    <property type="component" value="Unassembled WGS sequence"/>
</dbReference>
<feature type="compositionally biased region" description="Basic and acidic residues" evidence="1">
    <location>
        <begin position="1163"/>
        <end position="1181"/>
    </location>
</feature>
<feature type="region of interest" description="Disordered" evidence="1">
    <location>
        <begin position="1090"/>
        <end position="1181"/>
    </location>
</feature>
<feature type="region of interest" description="Disordered" evidence="1">
    <location>
        <begin position="890"/>
        <end position="923"/>
    </location>
</feature>
<reference evidence="2" key="1">
    <citation type="submission" date="2021-02" db="EMBL/GenBank/DDBJ databases">
        <authorList>
            <person name="Nowell W R."/>
        </authorList>
    </citation>
    <scope>NUCLEOTIDE SEQUENCE</scope>
</reference>
<dbReference type="EMBL" id="CAJNOQ010000217">
    <property type="protein sequence ID" value="CAF0773659.1"/>
    <property type="molecule type" value="Genomic_DNA"/>
</dbReference>
<evidence type="ECO:0000313" key="3">
    <source>
        <dbReference type="EMBL" id="CAF3556051.1"/>
    </source>
</evidence>
<dbReference type="Proteomes" id="UP000681722">
    <property type="component" value="Unassembled WGS sequence"/>
</dbReference>
<feature type="compositionally biased region" description="Polar residues" evidence="1">
    <location>
        <begin position="1090"/>
        <end position="1107"/>
    </location>
</feature>
<comment type="caution">
    <text evidence="2">The sequence shown here is derived from an EMBL/GenBank/DDBJ whole genome shotgun (WGS) entry which is preliminary data.</text>
</comment>
<dbReference type="OrthoDB" id="10008281at2759"/>
<evidence type="ECO:0000313" key="2">
    <source>
        <dbReference type="EMBL" id="CAF0773659.1"/>
    </source>
</evidence>
<proteinExistence type="predicted"/>
<name>A0A813QY63_9BILA</name>
<accession>A0A813QY63</accession>
<feature type="compositionally biased region" description="Polar residues" evidence="1">
    <location>
        <begin position="892"/>
        <end position="905"/>
    </location>
</feature>
<gene>
    <name evidence="2" type="ORF">GPM918_LOCUS2070</name>
    <name evidence="3" type="ORF">SRO942_LOCUS2070</name>
</gene>
<keyword evidence="4" id="KW-1185">Reference proteome</keyword>
<sequence length="1385" mass="159531">MDDNGEPNEILFVSPDLLYDDESKQSIQFSPVQSTSEDRMDTELSQQDARLYLSSCGYSGQLSCESYYSKLELLSSLIPHHHYQSGSHMFHTASDLRSSSTLLTYKDYIKLAPLHNILDECKQVWFLCSLTILINSKPPIIKLPEWMSLIDSTSKVKHSKTKTKSFRVSILVALTPSGKYSNQLVLFRQGKIKNNFKSSSFVTIDETLTGDITSDHVEQWFQGFTQFLQKQTTTESLSTLSETGLLLDPCSTLITENLWSKCQENHIKLFTLKREHYKYHLSNLITLIESTWKQANHLYKMRMSNIDIARIIHTLWFTLRALKKNSAICHLFKIDGSSRVSSTDKSIQDEVGIWKPCDELYDQETRKLTPQIVKVKKEKNFANVTITEKPKLIKKRSTIAATTTGTTTAAAEENSDRSDRYCNLSSDEIFDLLSKRKINLFRASKHLNINLNYLKTSHCLQKSKTLTSERLKLLNEFMQSEQTCHWLSRLKQHEFLSYKELFLRIIYSYTQLRPSKKSVPSSFYCDLQSPQTFWNEFQQLHQYYSPETTTTPSTTIEQWQTNFYTYLKKNRLSKQLTNIWTFDLFEFPLLKNSTILQIPEINEKRPNNETMKISVIYSFSNDGQTTKPYYIFPYSLRKSNEKGCKDDDDHVYNENGHIDATSFLKWINNVFLPSCTSRSSKKPTLLVFCSRLPVLNGDVWTYLDTKYIHCYGYPYANNLPFRYLFERKIRNRSINIFNENWKKTLIDKTAFHLLKNQNCNVSTIKYYFNLVMIKTFRDIQMEQEIKEDGDENNDDNNNNSSINKNMANHYIFNERFKEKCERAFKQAKIELIENDDQDDAEVLLDQKTQGDSWNGLEFQVKGMKRQSGRTSVIHPHLSSSAEKILRIKKTASTKVKQSETATSLTAKRRSQPVPNHSLDTDVPQNASFQMDQLLNTSSSQPSVHSPDDLIKQLNQLLSVIDQVKNHLGTGSQISHTNTTDHDLYSLIMPKEKKHPPTDRSILLSLLPTIDNPPLSPPHSPCIPLPALPLPLLSPTSASSYRKILPRPTSDSFLNSSDTISEWHSTNSQENSQMNSSNSVLKVQNILASQSELDSKKSNSIVLSPSSKKLTEERKRIDSRDGKASGSASNKRKHHHVESLNEKLQSPDVNKEKLNLRRSKRMSYKQEEQTITDEPKKQRCSDDNIQNEVISSSIDRENVHPSQMIDIENDECIRLTPTSNVLINTNQSHLPAILSPTKVRLSADDVNVSRTKRKILSNDNEKPEEQESHISKRLRSSSMLKSVQQYQSQWIPPSNNIITWLKSSSTSILSLVYALTESILNDENIEIDDNLTDDQLEWVKMIVSGINPMFDNNDDSTNKIWQLIQDTSLLAWKHQKEKRHLFQTSI</sequence>
<evidence type="ECO:0000313" key="4">
    <source>
        <dbReference type="Proteomes" id="UP000663829"/>
    </source>
</evidence>
<dbReference type="EMBL" id="CAJOBC010000217">
    <property type="protein sequence ID" value="CAF3556051.1"/>
    <property type="molecule type" value="Genomic_DNA"/>
</dbReference>
<evidence type="ECO:0000256" key="1">
    <source>
        <dbReference type="SAM" id="MobiDB-lite"/>
    </source>
</evidence>
<protein>
    <submittedName>
        <fullName evidence="2">Uncharacterized protein</fullName>
    </submittedName>
</protein>